<reference evidence="3" key="1">
    <citation type="submission" date="2016-10" db="EMBL/GenBank/DDBJ databases">
        <authorList>
            <person name="Varghese N."/>
            <person name="Submissions S."/>
        </authorList>
    </citation>
    <scope>NUCLEOTIDE SEQUENCE [LARGE SCALE GENOMIC DNA]</scope>
    <source>
        <strain evidence="3">DSM 22127</strain>
    </source>
</reference>
<accession>A0A1H1VXN2</accession>
<dbReference type="InterPro" id="IPR037523">
    <property type="entry name" value="VOC_core"/>
</dbReference>
<dbReference type="Pfam" id="PF00903">
    <property type="entry name" value="Glyoxalase"/>
    <property type="match status" value="1"/>
</dbReference>
<dbReference type="AlphaFoldDB" id="A0A1H1VXN2"/>
<dbReference type="EMBL" id="LT629757">
    <property type="protein sequence ID" value="SDS89016.1"/>
    <property type="molecule type" value="Genomic_DNA"/>
</dbReference>
<evidence type="ECO:0000259" key="1">
    <source>
        <dbReference type="PROSITE" id="PS51819"/>
    </source>
</evidence>
<dbReference type="PROSITE" id="PS51819">
    <property type="entry name" value="VOC"/>
    <property type="match status" value="1"/>
</dbReference>
<evidence type="ECO:0000313" key="3">
    <source>
        <dbReference type="Proteomes" id="UP000198859"/>
    </source>
</evidence>
<evidence type="ECO:0000313" key="2">
    <source>
        <dbReference type="EMBL" id="SDS89016.1"/>
    </source>
</evidence>
<name>A0A1H1VXN2_9ACTN</name>
<dbReference type="SUPFAM" id="SSF54593">
    <property type="entry name" value="Glyoxalase/Bleomycin resistance protein/Dihydroxybiphenyl dioxygenase"/>
    <property type="match status" value="1"/>
</dbReference>
<proteinExistence type="predicted"/>
<dbReference type="InterPro" id="IPR004360">
    <property type="entry name" value="Glyas_Fos-R_dOase_dom"/>
</dbReference>
<organism evidence="2 3">
    <name type="scientific">Nocardioides scoriae</name>
    <dbReference type="NCBI Taxonomy" id="642780"/>
    <lineage>
        <taxon>Bacteria</taxon>
        <taxon>Bacillati</taxon>
        <taxon>Actinomycetota</taxon>
        <taxon>Actinomycetes</taxon>
        <taxon>Propionibacteriales</taxon>
        <taxon>Nocardioidaceae</taxon>
        <taxon>Nocardioides</taxon>
    </lineage>
</organism>
<dbReference type="RefSeq" id="WP_091731164.1">
    <property type="nucleotide sequence ID" value="NZ_LT629757.1"/>
</dbReference>
<protein>
    <submittedName>
        <fullName evidence="2">Glyoxylase I family protein</fullName>
    </submittedName>
</protein>
<dbReference type="STRING" id="642780.SAMN04488570_2959"/>
<feature type="domain" description="VOC" evidence="1">
    <location>
        <begin position="8"/>
        <end position="141"/>
    </location>
</feature>
<dbReference type="Proteomes" id="UP000198859">
    <property type="component" value="Chromosome I"/>
</dbReference>
<gene>
    <name evidence="2" type="ORF">SAMN04488570_2959</name>
</gene>
<keyword evidence="3" id="KW-1185">Reference proteome</keyword>
<sequence>MAIVTSNGYAHVRITVTDIERSAAFYDQVFGWPRAIDTSDSVDQPGVTEDPQRFYGGVVYQTPQGTLFGLRPVGSDGFDSTRTGLDHVSFTVESREDLEAAAKGFDEQGIAHGEVIDLTDAGLAILSFQDPDDINIELTAPLS</sequence>
<dbReference type="InterPro" id="IPR029068">
    <property type="entry name" value="Glyas_Bleomycin-R_OHBP_Dase"/>
</dbReference>
<dbReference type="Gene3D" id="3.10.180.10">
    <property type="entry name" value="2,3-Dihydroxybiphenyl 1,2-Dioxygenase, domain 1"/>
    <property type="match status" value="1"/>
</dbReference>
<dbReference type="OrthoDB" id="317332at2"/>